<dbReference type="SMART" id="SM00089">
    <property type="entry name" value="PKD"/>
    <property type="match status" value="1"/>
</dbReference>
<dbReference type="PROSITE" id="PS50093">
    <property type="entry name" value="PKD"/>
    <property type="match status" value="1"/>
</dbReference>
<organism evidence="2 3">
    <name type="scientific">Bacteroides ovatus</name>
    <dbReference type="NCBI Taxonomy" id="28116"/>
    <lineage>
        <taxon>Bacteria</taxon>
        <taxon>Pseudomonadati</taxon>
        <taxon>Bacteroidota</taxon>
        <taxon>Bacteroidia</taxon>
        <taxon>Bacteroidales</taxon>
        <taxon>Bacteroidaceae</taxon>
        <taxon>Bacteroides</taxon>
    </lineage>
</organism>
<dbReference type="InterPro" id="IPR035986">
    <property type="entry name" value="PKD_dom_sf"/>
</dbReference>
<dbReference type="InterPro" id="IPR013783">
    <property type="entry name" value="Ig-like_fold"/>
</dbReference>
<dbReference type="Gene3D" id="2.40.10.480">
    <property type="match status" value="1"/>
</dbReference>
<comment type="caution">
    <text evidence="2">The sequence shown here is derived from an EMBL/GenBank/DDBJ whole genome shotgun (WGS) entry which is preliminary data.</text>
</comment>
<dbReference type="Gene3D" id="2.60.40.10">
    <property type="entry name" value="Immunoglobulins"/>
    <property type="match status" value="1"/>
</dbReference>
<dbReference type="CDD" id="cd00146">
    <property type="entry name" value="PKD"/>
    <property type="match status" value="1"/>
</dbReference>
<sequence>MNRLAYLLSLICILAFSSCEEDKVYYHTAAKADFTIGENMYELGQTAVFKDASIPDEGSRIVAWLWEFGDAKKSVSTEQNPTFVYPSDGTFTIKLTVTDDNGLSATAKKDLTILDPAKAINVMWQKEMGGPIESTVSPALSADGKTVYMITDQTSTGAFDVKLYAYDTENGTQKWAFDVTANMNELNPGGGASMVYASPAVGPNGDVYIVVRDLKPATA</sequence>
<gene>
    <name evidence="2" type="ORF">F3D71_27025</name>
</gene>
<evidence type="ECO:0000259" key="1">
    <source>
        <dbReference type="PROSITE" id="PS50093"/>
    </source>
</evidence>
<dbReference type="EMBL" id="VWLE01000661">
    <property type="protein sequence ID" value="KAA3936949.1"/>
    <property type="molecule type" value="Genomic_DNA"/>
</dbReference>
<evidence type="ECO:0000313" key="2">
    <source>
        <dbReference type="EMBL" id="KAA3936949.1"/>
    </source>
</evidence>
<dbReference type="Proteomes" id="UP000323717">
    <property type="component" value="Unassembled WGS sequence"/>
</dbReference>
<dbReference type="Pfam" id="PF18911">
    <property type="entry name" value="PKD_4"/>
    <property type="match status" value="1"/>
</dbReference>
<feature type="non-terminal residue" evidence="2">
    <location>
        <position position="219"/>
    </location>
</feature>
<dbReference type="InterPro" id="IPR000601">
    <property type="entry name" value="PKD_dom"/>
</dbReference>
<accession>A0A5M5BV28</accession>
<proteinExistence type="predicted"/>
<evidence type="ECO:0000313" key="3">
    <source>
        <dbReference type="Proteomes" id="UP000323717"/>
    </source>
</evidence>
<reference evidence="2 3" key="1">
    <citation type="journal article" date="2019" name="Nat. Med.">
        <title>A library of human gut bacterial isolates paired with longitudinal multiomics data enables mechanistic microbiome research.</title>
        <authorList>
            <person name="Poyet M."/>
            <person name="Groussin M."/>
            <person name="Gibbons S.M."/>
            <person name="Avila-Pacheco J."/>
            <person name="Jiang X."/>
            <person name="Kearney S.M."/>
            <person name="Perrotta A.R."/>
            <person name="Berdy B."/>
            <person name="Zhao S."/>
            <person name="Lieberman T.D."/>
            <person name="Swanson P.K."/>
            <person name="Smith M."/>
            <person name="Roesemann S."/>
            <person name="Alexander J.E."/>
            <person name="Rich S.A."/>
            <person name="Livny J."/>
            <person name="Vlamakis H."/>
            <person name="Clish C."/>
            <person name="Bullock K."/>
            <person name="Deik A."/>
            <person name="Scott J."/>
            <person name="Pierce K.A."/>
            <person name="Xavier R.J."/>
            <person name="Alm E.J."/>
        </authorList>
    </citation>
    <scope>NUCLEOTIDE SEQUENCE [LARGE SCALE GENOMIC DNA]</scope>
    <source>
        <strain evidence="2 3">BIOML-A163</strain>
    </source>
</reference>
<dbReference type="InterPro" id="IPR022409">
    <property type="entry name" value="PKD/Chitinase_dom"/>
</dbReference>
<dbReference type="AlphaFoldDB" id="A0A5M5BV28"/>
<name>A0A5M5BV28_BACOV</name>
<feature type="domain" description="PKD" evidence="1">
    <location>
        <begin position="58"/>
        <end position="120"/>
    </location>
</feature>
<dbReference type="InterPro" id="IPR011047">
    <property type="entry name" value="Quinoprotein_ADH-like_sf"/>
</dbReference>
<dbReference type="SUPFAM" id="SSF49299">
    <property type="entry name" value="PKD domain"/>
    <property type="match status" value="1"/>
</dbReference>
<protein>
    <submittedName>
        <fullName evidence="2">PKD domain-containing protein</fullName>
    </submittedName>
</protein>
<dbReference type="SUPFAM" id="SSF50998">
    <property type="entry name" value="Quinoprotein alcohol dehydrogenase-like"/>
    <property type="match status" value="1"/>
</dbReference>
<dbReference type="PROSITE" id="PS51257">
    <property type="entry name" value="PROKAR_LIPOPROTEIN"/>
    <property type="match status" value="1"/>
</dbReference>